<protein>
    <recommendedName>
        <fullName evidence="1">DUF6431 domain-containing protein</fullName>
    </recommendedName>
</protein>
<dbReference type="EMBL" id="MNUO01000065">
    <property type="protein sequence ID" value="OIN97087.1"/>
    <property type="molecule type" value="Genomic_DNA"/>
</dbReference>
<comment type="caution">
    <text evidence="2">The sequence shown here is derived from an EMBL/GenBank/DDBJ whole genome shotgun (WGS) entry which is preliminary data.</text>
</comment>
<gene>
    <name evidence="2" type="ORF">AUJ66_04420</name>
</gene>
<evidence type="ECO:0000259" key="1">
    <source>
        <dbReference type="Pfam" id="PF20020"/>
    </source>
</evidence>
<dbReference type="STRING" id="1817893.AUJ66_04420"/>
<dbReference type="InterPro" id="IPR045536">
    <property type="entry name" value="DUF6431"/>
</dbReference>
<feature type="domain" description="DUF6431" evidence="1">
    <location>
        <begin position="57"/>
        <end position="143"/>
    </location>
</feature>
<name>A0A1J4SCH3_9BACT</name>
<evidence type="ECO:0000313" key="3">
    <source>
        <dbReference type="Proteomes" id="UP000182278"/>
    </source>
</evidence>
<dbReference type="Proteomes" id="UP000182278">
    <property type="component" value="Unassembled WGS sequence"/>
</dbReference>
<dbReference type="AlphaFoldDB" id="A0A1J4SCH3"/>
<dbReference type="Pfam" id="PF20020">
    <property type="entry name" value="DUF6431"/>
    <property type="match status" value="1"/>
</dbReference>
<organism evidence="2 3">
    <name type="scientific">Candidatus Desantisbacteria bacterium CG1_02_38_46</name>
    <dbReference type="NCBI Taxonomy" id="1817893"/>
    <lineage>
        <taxon>Bacteria</taxon>
        <taxon>Candidatus Desantisiibacteriota</taxon>
    </lineage>
</organism>
<reference evidence="2 3" key="1">
    <citation type="journal article" date="2016" name="Environ. Microbiol.">
        <title>Genomic resolution of a cold subsurface aquifer community provides metabolic insights for novel microbes adapted to high CO concentrations.</title>
        <authorList>
            <person name="Probst A.J."/>
            <person name="Castelle C.J."/>
            <person name="Singh A."/>
            <person name="Brown C.T."/>
            <person name="Anantharaman K."/>
            <person name="Sharon I."/>
            <person name="Hug L.A."/>
            <person name="Burstein D."/>
            <person name="Emerson J.B."/>
            <person name="Thomas B.C."/>
            <person name="Banfield J.F."/>
        </authorList>
    </citation>
    <scope>NUCLEOTIDE SEQUENCE [LARGE SCALE GENOMIC DNA]</scope>
    <source>
        <strain evidence="2">CG1_02_38_46</strain>
    </source>
</reference>
<sequence>MGEKYKGTLFFVPSPPTMYNYTSFVQKVKYYQRSVEEKTLRKPEKCERCGCTDKKCLIWCATYKRTVITPKGPLTLTIKRVHCKACGKNFTYLPDFLVKYHRYPKEIISFVVKKKKDSTYEKIADELCQKYELEPAISTIKHWCKKFKQVRNL</sequence>
<accession>A0A1J4SCH3</accession>
<evidence type="ECO:0000313" key="2">
    <source>
        <dbReference type="EMBL" id="OIN97087.1"/>
    </source>
</evidence>
<proteinExistence type="predicted"/>